<comment type="similarity">
    <text evidence="2 3">Belongs to the small heat shock protein (HSP20) family.</text>
</comment>
<dbReference type="Gene3D" id="2.60.40.790">
    <property type="match status" value="1"/>
</dbReference>
<dbReference type="InterPro" id="IPR008978">
    <property type="entry name" value="HSP20-like_chaperone"/>
</dbReference>
<dbReference type="SUPFAM" id="SSF49764">
    <property type="entry name" value="HSP20-like chaperones"/>
    <property type="match status" value="1"/>
</dbReference>
<evidence type="ECO:0000259" key="4">
    <source>
        <dbReference type="PROSITE" id="PS01031"/>
    </source>
</evidence>
<evidence type="ECO:0000256" key="3">
    <source>
        <dbReference type="RuleBase" id="RU003616"/>
    </source>
</evidence>
<dbReference type="GO" id="GO:0009408">
    <property type="term" value="P:response to heat"/>
    <property type="evidence" value="ECO:0007669"/>
    <property type="project" value="InterPro"/>
</dbReference>
<evidence type="ECO:0000256" key="2">
    <source>
        <dbReference type="PROSITE-ProRule" id="PRU00285"/>
    </source>
</evidence>
<dbReference type="Pfam" id="PF00011">
    <property type="entry name" value="HSP20"/>
    <property type="match status" value="1"/>
</dbReference>
<protein>
    <submittedName>
        <fullName evidence="5">Hsp20/alpha crystallin family protein</fullName>
    </submittedName>
</protein>
<dbReference type="PROSITE" id="PS01031">
    <property type="entry name" value="SHSP"/>
    <property type="match status" value="1"/>
</dbReference>
<evidence type="ECO:0000256" key="1">
    <source>
        <dbReference type="ARBA" id="ARBA00023016"/>
    </source>
</evidence>
<accession>A0A7C3E7S9</accession>
<feature type="domain" description="SHSP" evidence="4">
    <location>
        <begin position="10"/>
        <end position="119"/>
    </location>
</feature>
<keyword evidence="1" id="KW-0346">Stress response</keyword>
<gene>
    <name evidence="5" type="ORF">ENS59_10550</name>
</gene>
<dbReference type="PANTHER" id="PTHR46733">
    <property type="entry name" value="26.5 KDA HEAT SHOCK PROTEIN, MITOCHONDRIAL"/>
    <property type="match status" value="1"/>
</dbReference>
<evidence type="ECO:0000313" key="5">
    <source>
        <dbReference type="EMBL" id="HFH29931.1"/>
    </source>
</evidence>
<name>A0A7C3E7S9_9SPIR</name>
<dbReference type="CDD" id="cd06464">
    <property type="entry name" value="ACD_sHsps-like"/>
    <property type="match status" value="1"/>
</dbReference>
<comment type="caution">
    <text evidence="5">The sequence shown here is derived from an EMBL/GenBank/DDBJ whole genome shotgun (WGS) entry which is preliminary data.</text>
</comment>
<reference evidence="5" key="1">
    <citation type="journal article" date="2020" name="mSystems">
        <title>Genome- and Community-Level Interaction Insights into Carbon Utilization and Element Cycling Functions of Hydrothermarchaeota in Hydrothermal Sediment.</title>
        <authorList>
            <person name="Zhou Z."/>
            <person name="Liu Y."/>
            <person name="Xu W."/>
            <person name="Pan J."/>
            <person name="Luo Z.H."/>
            <person name="Li M."/>
        </authorList>
    </citation>
    <scope>NUCLEOTIDE SEQUENCE [LARGE SCALE GENOMIC DNA]</scope>
    <source>
        <strain evidence="5">SpSt-503</strain>
    </source>
</reference>
<organism evidence="5">
    <name type="scientific">Gracilinema caldarium</name>
    <dbReference type="NCBI Taxonomy" id="215591"/>
    <lineage>
        <taxon>Bacteria</taxon>
        <taxon>Pseudomonadati</taxon>
        <taxon>Spirochaetota</taxon>
        <taxon>Spirochaetia</taxon>
        <taxon>Spirochaetales</taxon>
        <taxon>Breznakiellaceae</taxon>
        <taxon>Gracilinema</taxon>
    </lineage>
</organism>
<dbReference type="InterPro" id="IPR002068">
    <property type="entry name" value="A-crystallin/Hsp20_dom"/>
</dbReference>
<proteinExistence type="inferred from homology"/>
<sequence length="119" mass="13568">MNEVMEKKQENKVRMVQPACSICEDNGQIMVRVEMPGVDKDGIEVSVEKNELVIKGKPAMANPEGTYLIRERQIGEYHKRFIIDETIDRDKIQAVMNDGVLLLTLSIKEAAKPRKIEIK</sequence>
<dbReference type="PANTHER" id="PTHR46733:SF4">
    <property type="entry name" value="HEAT SHOCK PROTEIN 21, CHLOROPLASTIC"/>
    <property type="match status" value="1"/>
</dbReference>
<dbReference type="InterPro" id="IPR044587">
    <property type="entry name" value="HSP21-like"/>
</dbReference>
<dbReference type="AlphaFoldDB" id="A0A7C3E7S9"/>
<dbReference type="EMBL" id="DSVL01000323">
    <property type="protein sequence ID" value="HFH29931.1"/>
    <property type="molecule type" value="Genomic_DNA"/>
</dbReference>